<evidence type="ECO:0000256" key="5">
    <source>
        <dbReference type="ARBA" id="ARBA00022777"/>
    </source>
</evidence>
<organism evidence="8 9">
    <name type="scientific">Lepeophtheirus salmonis</name>
    <name type="common">Salmon louse</name>
    <name type="synonym">Caligus salmonis</name>
    <dbReference type="NCBI Taxonomy" id="72036"/>
    <lineage>
        <taxon>Eukaryota</taxon>
        <taxon>Metazoa</taxon>
        <taxon>Ecdysozoa</taxon>
        <taxon>Arthropoda</taxon>
        <taxon>Crustacea</taxon>
        <taxon>Multicrustacea</taxon>
        <taxon>Hexanauplia</taxon>
        <taxon>Copepoda</taxon>
        <taxon>Siphonostomatoida</taxon>
        <taxon>Caligidae</taxon>
        <taxon>Lepeophtheirus</taxon>
    </lineage>
</organism>
<evidence type="ECO:0000256" key="1">
    <source>
        <dbReference type="ARBA" id="ARBA00004496"/>
    </source>
</evidence>
<gene>
    <name evidence="8" type="ORF">LSAA_13524</name>
</gene>
<dbReference type="AlphaFoldDB" id="A0A7R8D6F3"/>
<feature type="region of interest" description="Disordered" evidence="6">
    <location>
        <begin position="123"/>
        <end position="145"/>
    </location>
</feature>
<dbReference type="Gene3D" id="1.10.510.10">
    <property type="entry name" value="Transferase(Phosphotransferase) domain 1"/>
    <property type="match status" value="1"/>
</dbReference>
<accession>A0A7R8D6F3</accession>
<name>A0A7R8D6F3_LEPSM</name>
<dbReference type="EMBL" id="HG994587">
    <property type="protein sequence ID" value="CAF3015529.1"/>
    <property type="molecule type" value="Genomic_DNA"/>
</dbReference>
<sequence>MKKDKLIRSKNGIKKIGDTKRATPIEVLCENHPEELATYLRYVRRLDFFETPDYEYLRKLFQDLQERKGYVDEGEFDWTGRNMQTPEPRNNTAWSESKPSGIDALGPRLTSENRHPSVQVVRGSTNIDLSRGGDDDGATADRSNAPITTNADVDVVDETKFINLMHLGNVSNDMTPECVISQFRLYFLDDASPDGYNNIVQK</sequence>
<comment type="subcellular location">
    <subcellularLocation>
        <location evidence="1">Cytoplasm</location>
    </subcellularLocation>
</comment>
<feature type="domain" description="Casein kinase 1 gamma C-terminal" evidence="7">
    <location>
        <begin position="84"/>
        <end position="147"/>
    </location>
</feature>
<dbReference type="GO" id="GO:0005737">
    <property type="term" value="C:cytoplasm"/>
    <property type="evidence" value="ECO:0007669"/>
    <property type="project" value="UniProtKB-SubCell"/>
</dbReference>
<evidence type="ECO:0000256" key="4">
    <source>
        <dbReference type="ARBA" id="ARBA00022679"/>
    </source>
</evidence>
<dbReference type="InterPro" id="IPR022247">
    <property type="entry name" value="Casein_kinase-1_gamma_C"/>
</dbReference>
<evidence type="ECO:0000313" key="9">
    <source>
        <dbReference type="Proteomes" id="UP000675881"/>
    </source>
</evidence>
<evidence type="ECO:0000259" key="7">
    <source>
        <dbReference type="Pfam" id="PF12605"/>
    </source>
</evidence>
<dbReference type="InterPro" id="IPR050235">
    <property type="entry name" value="CK1_Ser-Thr_kinase"/>
</dbReference>
<keyword evidence="3" id="KW-0723">Serine/threonine-protein kinase</keyword>
<dbReference type="PANTHER" id="PTHR11909">
    <property type="entry name" value="CASEIN KINASE-RELATED"/>
    <property type="match status" value="1"/>
</dbReference>
<keyword evidence="5" id="KW-0418">Kinase</keyword>
<keyword evidence="9" id="KW-1185">Reference proteome</keyword>
<dbReference type="GO" id="GO:0004674">
    <property type="term" value="F:protein serine/threonine kinase activity"/>
    <property type="evidence" value="ECO:0007669"/>
    <property type="project" value="UniProtKB-KW"/>
</dbReference>
<feature type="compositionally biased region" description="Polar residues" evidence="6">
    <location>
        <begin position="81"/>
        <end position="98"/>
    </location>
</feature>
<reference evidence="8" key="1">
    <citation type="submission" date="2021-02" db="EMBL/GenBank/DDBJ databases">
        <authorList>
            <person name="Bekaert M."/>
        </authorList>
    </citation>
    <scope>NUCLEOTIDE SEQUENCE</scope>
    <source>
        <strain evidence="8">IoA-00</strain>
    </source>
</reference>
<dbReference type="Proteomes" id="UP000675881">
    <property type="component" value="Chromosome 8"/>
</dbReference>
<feature type="region of interest" description="Disordered" evidence="6">
    <location>
        <begin position="78"/>
        <end position="99"/>
    </location>
</feature>
<dbReference type="Pfam" id="PF12605">
    <property type="entry name" value="CK1gamma_C"/>
    <property type="match status" value="1"/>
</dbReference>
<evidence type="ECO:0000256" key="3">
    <source>
        <dbReference type="ARBA" id="ARBA00022527"/>
    </source>
</evidence>
<protein>
    <submittedName>
        <fullName evidence="8">CSNK1G</fullName>
        <ecNumber evidence="8">2.7.11.1</ecNumber>
    </submittedName>
</protein>
<dbReference type="EC" id="2.7.11.1" evidence="8"/>
<keyword evidence="4 8" id="KW-0808">Transferase</keyword>
<evidence type="ECO:0000313" key="8">
    <source>
        <dbReference type="EMBL" id="CAF3015529.1"/>
    </source>
</evidence>
<evidence type="ECO:0000256" key="6">
    <source>
        <dbReference type="SAM" id="MobiDB-lite"/>
    </source>
</evidence>
<dbReference type="SUPFAM" id="SSF56112">
    <property type="entry name" value="Protein kinase-like (PK-like)"/>
    <property type="match status" value="1"/>
</dbReference>
<dbReference type="InterPro" id="IPR011009">
    <property type="entry name" value="Kinase-like_dom_sf"/>
</dbReference>
<keyword evidence="2" id="KW-0963">Cytoplasm</keyword>
<proteinExistence type="predicted"/>
<evidence type="ECO:0000256" key="2">
    <source>
        <dbReference type="ARBA" id="ARBA00022490"/>
    </source>
</evidence>
<dbReference type="OrthoDB" id="5800476at2759"/>